<evidence type="ECO:0000259" key="10">
    <source>
        <dbReference type="Pfam" id="PF00697"/>
    </source>
</evidence>
<dbReference type="EMBL" id="JAAAMV010000001">
    <property type="protein sequence ID" value="NBD22574.1"/>
    <property type="molecule type" value="Genomic_DNA"/>
</dbReference>
<dbReference type="PANTHER" id="PTHR42894:SF1">
    <property type="entry name" value="N-(5'-PHOSPHORIBOSYL)ANTHRANILATE ISOMERASE"/>
    <property type="match status" value="1"/>
</dbReference>
<keyword evidence="12" id="KW-1185">Reference proteome</keyword>
<dbReference type="Proteomes" id="UP000665561">
    <property type="component" value="Unassembled WGS sequence"/>
</dbReference>
<dbReference type="HAMAP" id="MF_00135">
    <property type="entry name" value="PRAI"/>
    <property type="match status" value="1"/>
</dbReference>
<dbReference type="Pfam" id="PF00697">
    <property type="entry name" value="PRAI"/>
    <property type="match status" value="1"/>
</dbReference>
<dbReference type="SUPFAM" id="SSF51366">
    <property type="entry name" value="Ribulose-phoshate binding barrel"/>
    <property type="match status" value="1"/>
</dbReference>
<dbReference type="PANTHER" id="PTHR42894">
    <property type="entry name" value="N-(5'-PHOSPHORIBOSYL)ANTHRANILATE ISOMERASE"/>
    <property type="match status" value="1"/>
</dbReference>
<gene>
    <name evidence="9" type="primary">trpF</name>
    <name evidence="11" type="ORF">GT019_01670</name>
</gene>
<dbReference type="InterPro" id="IPR001240">
    <property type="entry name" value="PRAI_dom"/>
</dbReference>
<comment type="caution">
    <text evidence="11">The sequence shown here is derived from an EMBL/GenBank/DDBJ whole genome shotgun (WGS) entry which is preliminary data.</text>
</comment>
<accession>A0ABW9XJC8</accession>
<evidence type="ECO:0000313" key="11">
    <source>
        <dbReference type="EMBL" id="NBD22574.1"/>
    </source>
</evidence>
<sequence>MTATGQAKPGSRKTRVKICGLRDAATIRTMDGLPIDEVGFVFAKSRRQVTPALAGELIAEVRALRNRDGCIPRTAGVFVDPTMDELRAALALAPLDVVQLHGDESPQFCLDVKQAFGIDVWKVLSVTERDAVDPSTDGPDRLEPYRGSVDAFLIDTAGGGTGRTFAWHVIDRYMAAAAGLPLYVAGGLHPDNVEELLSRHAPDGVDVSSGVETDGLKDSTKIRLFAERVQGL</sequence>
<dbReference type="EC" id="5.3.1.24" evidence="3 9"/>
<feature type="domain" description="N-(5'phosphoribosyl) anthranilate isomerase (PRAI)" evidence="10">
    <location>
        <begin position="16"/>
        <end position="227"/>
    </location>
</feature>
<comment type="similarity">
    <text evidence="9">Belongs to the TrpF family.</text>
</comment>
<protein>
    <recommendedName>
        <fullName evidence="4 9">N-(5'-phosphoribosyl)anthranilate isomerase</fullName>
        <shortName evidence="9">PRAI</shortName>
        <ecNumber evidence="3 9">5.3.1.24</ecNumber>
    </recommendedName>
</protein>
<keyword evidence="6 9" id="KW-0822">Tryptophan biosynthesis</keyword>
<dbReference type="Gene3D" id="3.20.20.70">
    <property type="entry name" value="Aldolase class I"/>
    <property type="match status" value="1"/>
</dbReference>
<dbReference type="GO" id="GO:0016853">
    <property type="term" value="F:isomerase activity"/>
    <property type="evidence" value="ECO:0007669"/>
    <property type="project" value="UniProtKB-KW"/>
</dbReference>
<comment type="catalytic activity">
    <reaction evidence="1 9">
        <text>N-(5-phospho-beta-D-ribosyl)anthranilate = 1-(2-carboxyphenylamino)-1-deoxy-D-ribulose 5-phosphate</text>
        <dbReference type="Rhea" id="RHEA:21540"/>
        <dbReference type="ChEBI" id="CHEBI:18277"/>
        <dbReference type="ChEBI" id="CHEBI:58613"/>
        <dbReference type="EC" id="5.3.1.24"/>
    </reaction>
</comment>
<evidence type="ECO:0000256" key="1">
    <source>
        <dbReference type="ARBA" id="ARBA00001164"/>
    </source>
</evidence>
<organism evidence="11 12">
    <name type="scientific">Paenibacillus glycinis</name>
    <dbReference type="NCBI Taxonomy" id="2697035"/>
    <lineage>
        <taxon>Bacteria</taxon>
        <taxon>Bacillati</taxon>
        <taxon>Bacillota</taxon>
        <taxon>Bacilli</taxon>
        <taxon>Bacillales</taxon>
        <taxon>Paenibacillaceae</taxon>
        <taxon>Paenibacillus</taxon>
    </lineage>
</organism>
<evidence type="ECO:0000256" key="9">
    <source>
        <dbReference type="HAMAP-Rule" id="MF_00135"/>
    </source>
</evidence>
<evidence type="ECO:0000313" key="12">
    <source>
        <dbReference type="Proteomes" id="UP000665561"/>
    </source>
</evidence>
<dbReference type="InterPro" id="IPR011060">
    <property type="entry name" value="RibuloseP-bd_barrel"/>
</dbReference>
<dbReference type="CDD" id="cd00405">
    <property type="entry name" value="PRAI"/>
    <property type="match status" value="1"/>
</dbReference>
<keyword evidence="8 9" id="KW-0413">Isomerase</keyword>
<evidence type="ECO:0000256" key="3">
    <source>
        <dbReference type="ARBA" id="ARBA00012572"/>
    </source>
</evidence>
<proteinExistence type="inferred from homology"/>
<evidence type="ECO:0000256" key="5">
    <source>
        <dbReference type="ARBA" id="ARBA00022605"/>
    </source>
</evidence>
<keyword evidence="7 9" id="KW-0057">Aromatic amino acid biosynthesis</keyword>
<reference evidence="11 12" key="1">
    <citation type="submission" date="2020-01" db="EMBL/GenBank/DDBJ databases">
        <title>Paenibacillus soybeanensis sp. nov. isolated from the nodules of soybean (Glycine max(L.) Merr).</title>
        <authorList>
            <person name="Wang H."/>
        </authorList>
    </citation>
    <scope>NUCLEOTIDE SEQUENCE [LARGE SCALE GENOMIC DNA]</scope>
    <source>
        <strain evidence="11 12">T1</strain>
    </source>
</reference>
<evidence type="ECO:0000256" key="8">
    <source>
        <dbReference type="ARBA" id="ARBA00023235"/>
    </source>
</evidence>
<name>A0ABW9XJC8_9BACL</name>
<dbReference type="InterPro" id="IPR044643">
    <property type="entry name" value="TrpF_fam"/>
</dbReference>
<evidence type="ECO:0000256" key="7">
    <source>
        <dbReference type="ARBA" id="ARBA00023141"/>
    </source>
</evidence>
<evidence type="ECO:0000256" key="2">
    <source>
        <dbReference type="ARBA" id="ARBA00004664"/>
    </source>
</evidence>
<comment type="pathway">
    <text evidence="2 9">Amino-acid biosynthesis; L-tryptophan biosynthesis; L-tryptophan from chorismate: step 3/5.</text>
</comment>
<keyword evidence="5 9" id="KW-0028">Amino-acid biosynthesis</keyword>
<evidence type="ECO:0000256" key="6">
    <source>
        <dbReference type="ARBA" id="ARBA00022822"/>
    </source>
</evidence>
<evidence type="ECO:0000256" key="4">
    <source>
        <dbReference type="ARBA" id="ARBA00022272"/>
    </source>
</evidence>
<dbReference type="InterPro" id="IPR013785">
    <property type="entry name" value="Aldolase_TIM"/>
</dbReference>